<proteinExistence type="predicted"/>
<sequence>MARPRATTTTATKNISTPLPHKGHMQQSRWPASRIPLRHKKDTIHSIWDTDSADEDQEQRLRRVFHDILAPNDPGDVVDRLRSHVDQQQSRIEALERQNDDFEYHKRALLARQQEEFNALKSKYRKGLLSIVDRWLSQEAAEQEAWMNRIQQEADERVARVEDYWRKQFDSFRKQQEST</sequence>
<dbReference type="AlphaFoldDB" id="A0A1X2HSE9"/>
<evidence type="ECO:0000313" key="3">
    <source>
        <dbReference type="EMBL" id="ORZ02461.1"/>
    </source>
</evidence>
<name>A0A1X2HSE9_SYNRA</name>
<reference evidence="3 4" key="1">
    <citation type="submission" date="2016-07" db="EMBL/GenBank/DDBJ databases">
        <title>Pervasive Adenine N6-methylation of Active Genes in Fungi.</title>
        <authorList>
            <consortium name="DOE Joint Genome Institute"/>
            <person name="Mondo S.J."/>
            <person name="Dannebaum R.O."/>
            <person name="Kuo R.C."/>
            <person name="Labutti K."/>
            <person name="Haridas S."/>
            <person name="Kuo A."/>
            <person name="Salamov A."/>
            <person name="Ahrendt S.R."/>
            <person name="Lipzen A."/>
            <person name="Sullivan W."/>
            <person name="Andreopoulos W.B."/>
            <person name="Clum A."/>
            <person name="Lindquist E."/>
            <person name="Daum C."/>
            <person name="Ramamoorthy G.K."/>
            <person name="Gryganskyi A."/>
            <person name="Culley D."/>
            <person name="Magnuson J.K."/>
            <person name="James T.Y."/>
            <person name="O'Malley M.A."/>
            <person name="Stajich J.E."/>
            <person name="Spatafora J.W."/>
            <person name="Visel A."/>
            <person name="Grigoriev I.V."/>
        </authorList>
    </citation>
    <scope>NUCLEOTIDE SEQUENCE [LARGE SCALE GENOMIC DNA]</scope>
    <source>
        <strain evidence="3 4">NRRL 2496</strain>
    </source>
</reference>
<accession>A0A1X2HSE9</accession>
<comment type="caution">
    <text evidence="3">The sequence shown here is derived from an EMBL/GenBank/DDBJ whole genome shotgun (WGS) entry which is preliminary data.</text>
</comment>
<keyword evidence="4" id="KW-1185">Reference proteome</keyword>
<protein>
    <submittedName>
        <fullName evidence="3">Uncharacterized protein</fullName>
    </submittedName>
</protein>
<feature type="coiled-coil region" evidence="1">
    <location>
        <begin position="78"/>
        <end position="112"/>
    </location>
</feature>
<dbReference type="Proteomes" id="UP000242180">
    <property type="component" value="Unassembled WGS sequence"/>
</dbReference>
<dbReference type="OrthoDB" id="2262651at2759"/>
<dbReference type="InParanoid" id="A0A1X2HSE9"/>
<evidence type="ECO:0000313" key="4">
    <source>
        <dbReference type="Proteomes" id="UP000242180"/>
    </source>
</evidence>
<evidence type="ECO:0000256" key="2">
    <source>
        <dbReference type="SAM" id="MobiDB-lite"/>
    </source>
</evidence>
<feature type="compositionally biased region" description="Low complexity" evidence="2">
    <location>
        <begin position="1"/>
        <end position="12"/>
    </location>
</feature>
<evidence type="ECO:0000256" key="1">
    <source>
        <dbReference type="SAM" id="Coils"/>
    </source>
</evidence>
<gene>
    <name evidence="3" type="ORF">BCR43DRAFT_10264</name>
</gene>
<organism evidence="3 4">
    <name type="scientific">Syncephalastrum racemosum</name>
    <name type="common">Filamentous fungus</name>
    <dbReference type="NCBI Taxonomy" id="13706"/>
    <lineage>
        <taxon>Eukaryota</taxon>
        <taxon>Fungi</taxon>
        <taxon>Fungi incertae sedis</taxon>
        <taxon>Mucoromycota</taxon>
        <taxon>Mucoromycotina</taxon>
        <taxon>Mucoromycetes</taxon>
        <taxon>Mucorales</taxon>
        <taxon>Syncephalastraceae</taxon>
        <taxon>Syncephalastrum</taxon>
    </lineage>
</organism>
<dbReference type="EMBL" id="MCGN01000001">
    <property type="protein sequence ID" value="ORZ02461.1"/>
    <property type="molecule type" value="Genomic_DNA"/>
</dbReference>
<keyword evidence="1" id="KW-0175">Coiled coil</keyword>
<feature type="region of interest" description="Disordered" evidence="2">
    <location>
        <begin position="1"/>
        <end position="27"/>
    </location>
</feature>